<dbReference type="PANTHER" id="PTHR35321">
    <property type="entry name" value="OS02G0753200 PROTEIN"/>
    <property type="match status" value="1"/>
</dbReference>
<reference evidence="2 3" key="1">
    <citation type="submission" date="2024-01" db="EMBL/GenBank/DDBJ databases">
        <title>Genome assemblies of Stephania.</title>
        <authorList>
            <person name="Yang L."/>
        </authorList>
    </citation>
    <scope>NUCLEOTIDE SEQUENCE [LARGE SCALE GENOMIC DNA]</scope>
    <source>
        <strain evidence="2">QJT</strain>
        <tissue evidence="2">Leaf</tissue>
    </source>
</reference>
<dbReference type="EMBL" id="JBBNAE010000007">
    <property type="protein sequence ID" value="KAK9110089.1"/>
    <property type="molecule type" value="Genomic_DNA"/>
</dbReference>
<proteinExistence type="predicted"/>
<keyword evidence="3" id="KW-1185">Reference proteome</keyword>
<gene>
    <name evidence="2" type="ORF">Sjap_018149</name>
</gene>
<sequence length="249" mass="27277">MGLKLILNDYSSEDEQEEEGVEVSLSDEEDEEDDKKAHIQTKSYKPFDFPKPSTSSTLPSALDAFSEVAGPPEFLNNTVAEYASKTDIEQNDKRGGHKARREKKDLPTGIKLREALLTLCCCVVGIRDRVRSDIDESATSTSVASRVKGNPATTVGEGKRAISASNPDAKNAADLLRMCLHCGVPKTYSSARGMVCPLCGDRPSTDDANDSEKKKGSTIKDKEKVKRMRGQSSHATWKTETRLGVRAMY</sequence>
<dbReference type="PANTHER" id="PTHR35321:SF1">
    <property type="entry name" value="OS02G0753200 PROTEIN"/>
    <property type="match status" value="1"/>
</dbReference>
<feature type="compositionally biased region" description="Basic and acidic residues" evidence="1">
    <location>
        <begin position="210"/>
        <end position="224"/>
    </location>
</feature>
<feature type="region of interest" description="Disordered" evidence="1">
    <location>
        <begin position="202"/>
        <end position="235"/>
    </location>
</feature>
<dbReference type="InterPro" id="IPR040306">
    <property type="entry name" value="Os02g0753200-like"/>
</dbReference>
<protein>
    <submittedName>
        <fullName evidence="2">Uncharacterized protein</fullName>
    </submittedName>
</protein>
<evidence type="ECO:0000313" key="2">
    <source>
        <dbReference type="EMBL" id="KAK9110089.1"/>
    </source>
</evidence>
<feature type="region of interest" description="Disordered" evidence="1">
    <location>
        <begin position="85"/>
        <end position="104"/>
    </location>
</feature>
<dbReference type="Proteomes" id="UP001417504">
    <property type="component" value="Unassembled WGS sequence"/>
</dbReference>
<name>A0AAP0I7H9_9MAGN</name>
<organism evidence="2 3">
    <name type="scientific">Stephania japonica</name>
    <dbReference type="NCBI Taxonomy" id="461633"/>
    <lineage>
        <taxon>Eukaryota</taxon>
        <taxon>Viridiplantae</taxon>
        <taxon>Streptophyta</taxon>
        <taxon>Embryophyta</taxon>
        <taxon>Tracheophyta</taxon>
        <taxon>Spermatophyta</taxon>
        <taxon>Magnoliopsida</taxon>
        <taxon>Ranunculales</taxon>
        <taxon>Menispermaceae</taxon>
        <taxon>Menispermoideae</taxon>
        <taxon>Cissampelideae</taxon>
        <taxon>Stephania</taxon>
    </lineage>
</organism>
<feature type="compositionally biased region" description="Basic and acidic residues" evidence="1">
    <location>
        <begin position="85"/>
        <end position="94"/>
    </location>
</feature>
<dbReference type="AlphaFoldDB" id="A0AAP0I7H9"/>
<feature type="region of interest" description="Disordered" evidence="1">
    <location>
        <begin position="135"/>
        <end position="165"/>
    </location>
</feature>
<comment type="caution">
    <text evidence="2">The sequence shown here is derived from an EMBL/GenBank/DDBJ whole genome shotgun (WGS) entry which is preliminary data.</text>
</comment>
<evidence type="ECO:0000313" key="3">
    <source>
        <dbReference type="Proteomes" id="UP001417504"/>
    </source>
</evidence>
<feature type="region of interest" description="Disordered" evidence="1">
    <location>
        <begin position="1"/>
        <end position="58"/>
    </location>
</feature>
<accession>A0AAP0I7H9</accession>
<evidence type="ECO:0000256" key="1">
    <source>
        <dbReference type="SAM" id="MobiDB-lite"/>
    </source>
</evidence>
<feature type="compositionally biased region" description="Acidic residues" evidence="1">
    <location>
        <begin position="11"/>
        <end position="33"/>
    </location>
</feature>